<dbReference type="Pfam" id="PF02140">
    <property type="entry name" value="SUEL_Lectin"/>
    <property type="match status" value="2"/>
</dbReference>
<comment type="caution">
    <text evidence="6">The sequence shown here is derived from an EMBL/GenBank/DDBJ whole genome shotgun (WGS) entry which is preliminary data.</text>
</comment>
<dbReference type="InterPro" id="IPR000922">
    <property type="entry name" value="Lectin_gal-bd_dom"/>
</dbReference>
<dbReference type="AlphaFoldDB" id="A0A8J4X7S0"/>
<feature type="domain" description="SUEL-type lectin" evidence="5">
    <location>
        <begin position="54"/>
        <end position="133"/>
    </location>
</feature>
<dbReference type="Gene3D" id="2.60.120.740">
    <property type="match status" value="2"/>
</dbReference>
<keyword evidence="2" id="KW-0430">Lectin</keyword>
<evidence type="ECO:0000256" key="3">
    <source>
        <dbReference type="ARBA" id="ARBA00022737"/>
    </source>
</evidence>
<dbReference type="CDD" id="cd22828">
    <property type="entry name" value="Gal_Rha_Lectin_EVA1_EVA1C_rpt1"/>
    <property type="match status" value="1"/>
</dbReference>
<dbReference type="EMBL" id="QNUK01000272">
    <property type="protein sequence ID" value="KAF5896553.1"/>
    <property type="molecule type" value="Genomic_DNA"/>
</dbReference>
<evidence type="ECO:0000256" key="1">
    <source>
        <dbReference type="ARBA" id="ARBA00022546"/>
    </source>
</evidence>
<accession>A0A8J4X7S0</accession>
<sequence length="285" mass="32096">MISESASGCRSHRAGGWSFHLLYSVLLLWSEEMHGLSDYSTYLFRIIISHSAHAHDGEPLLLSCPRHSTITVQSAIYRPHAHLAYCNVPTALQKILSECQGRRNCQVLVNSRLFGSDPCPGTIKHLHVSYSCKPTENKNRTRCEGEKMRLHCKYPKLLNIYSAVYGRELGEKAACLREEDEPPPFECLYHGALDTVKNLCYGKQRCLLFVNDQQFKNPCMPETKKYLSVIYSCVPQGLLKEADASFFQTTTVPQQTTSAGVRKSRLPDKKAILVSSSLTAYGYIK</sequence>
<organism evidence="6 7">
    <name type="scientific">Clarias magur</name>
    <name type="common">Asian catfish</name>
    <name type="synonym">Macropteronotus magur</name>
    <dbReference type="NCBI Taxonomy" id="1594786"/>
    <lineage>
        <taxon>Eukaryota</taxon>
        <taxon>Metazoa</taxon>
        <taxon>Chordata</taxon>
        <taxon>Craniata</taxon>
        <taxon>Vertebrata</taxon>
        <taxon>Euteleostomi</taxon>
        <taxon>Actinopterygii</taxon>
        <taxon>Neopterygii</taxon>
        <taxon>Teleostei</taxon>
        <taxon>Ostariophysi</taxon>
        <taxon>Siluriformes</taxon>
        <taxon>Clariidae</taxon>
        <taxon>Clarias</taxon>
    </lineage>
</organism>
<dbReference type="GO" id="GO:0030246">
    <property type="term" value="F:carbohydrate binding"/>
    <property type="evidence" value="ECO:0007669"/>
    <property type="project" value="UniProtKB-KW"/>
</dbReference>
<dbReference type="OrthoDB" id="5970528at2759"/>
<evidence type="ECO:0000256" key="2">
    <source>
        <dbReference type="ARBA" id="ARBA00022734"/>
    </source>
</evidence>
<keyword evidence="3" id="KW-0677">Repeat</keyword>
<evidence type="ECO:0000259" key="5">
    <source>
        <dbReference type="PROSITE" id="PS50228"/>
    </source>
</evidence>
<reference evidence="6" key="1">
    <citation type="submission" date="2020-07" db="EMBL/GenBank/DDBJ databases">
        <title>Clarias magur genome sequencing, assembly and annotation.</title>
        <authorList>
            <person name="Kushwaha B."/>
            <person name="Kumar R."/>
            <person name="Das P."/>
            <person name="Joshi C.G."/>
            <person name="Kumar D."/>
            <person name="Nagpure N.S."/>
            <person name="Pandey M."/>
            <person name="Agarwal S."/>
            <person name="Srivastava S."/>
            <person name="Singh M."/>
            <person name="Sahoo L."/>
            <person name="Jayasankar P."/>
            <person name="Meher P.K."/>
            <person name="Koringa P.G."/>
            <person name="Iquebal M.A."/>
            <person name="Das S.P."/>
            <person name="Bit A."/>
            <person name="Patnaik S."/>
            <person name="Patel N."/>
            <person name="Shah T.M."/>
            <person name="Hinsu A."/>
            <person name="Jena J.K."/>
        </authorList>
    </citation>
    <scope>NUCLEOTIDE SEQUENCE</scope>
    <source>
        <strain evidence="6">CIFAMagur01</strain>
        <tissue evidence="6">Testis</tissue>
    </source>
</reference>
<name>A0A8J4X7S0_CLAMG</name>
<feature type="non-terminal residue" evidence="6">
    <location>
        <position position="285"/>
    </location>
</feature>
<evidence type="ECO:0000256" key="4">
    <source>
        <dbReference type="SAM" id="SignalP"/>
    </source>
</evidence>
<dbReference type="PANTHER" id="PTHR46780">
    <property type="entry name" value="PROTEIN EVA-1"/>
    <property type="match status" value="1"/>
</dbReference>
<protein>
    <submittedName>
        <fullName evidence="6">Protein eva-1 C-like isoform X1</fullName>
    </submittedName>
</protein>
<dbReference type="InterPro" id="IPR043159">
    <property type="entry name" value="Lectin_gal-bd_sf"/>
</dbReference>
<dbReference type="Proteomes" id="UP000727407">
    <property type="component" value="Unassembled WGS sequence"/>
</dbReference>
<keyword evidence="4" id="KW-0732">Signal</keyword>
<dbReference type="CDD" id="cd22829">
    <property type="entry name" value="Gal_Rha_Lectin_EVA1_EVA1C_rpt2"/>
    <property type="match status" value="1"/>
</dbReference>
<dbReference type="FunFam" id="2.60.120.740:FF:000003">
    <property type="entry name" value="Protein eva-1 homolog C"/>
    <property type="match status" value="1"/>
</dbReference>
<proteinExistence type="predicted"/>
<gene>
    <name evidence="6" type="primary">eva1c</name>
    <name evidence="6" type="ORF">DAT39_013745</name>
</gene>
<dbReference type="PROSITE" id="PS50228">
    <property type="entry name" value="SUEL_LECTIN"/>
    <property type="match status" value="2"/>
</dbReference>
<feature type="chain" id="PRO_5035240898" evidence="4">
    <location>
        <begin position="36"/>
        <end position="285"/>
    </location>
</feature>
<evidence type="ECO:0000313" key="6">
    <source>
        <dbReference type="EMBL" id="KAF5896553.1"/>
    </source>
</evidence>
<feature type="signal peptide" evidence="4">
    <location>
        <begin position="1"/>
        <end position="35"/>
    </location>
</feature>
<evidence type="ECO:0000313" key="7">
    <source>
        <dbReference type="Proteomes" id="UP000727407"/>
    </source>
</evidence>
<feature type="domain" description="SUEL-type lectin" evidence="5">
    <location>
        <begin position="142"/>
        <end position="234"/>
    </location>
</feature>
<keyword evidence="1" id="KW-0348">Hemagglutinin</keyword>
<keyword evidence="7" id="KW-1185">Reference proteome</keyword>